<feature type="region of interest" description="Disordered" evidence="1">
    <location>
        <begin position="140"/>
        <end position="339"/>
    </location>
</feature>
<feature type="compositionally biased region" description="Polar residues" evidence="1">
    <location>
        <begin position="249"/>
        <end position="301"/>
    </location>
</feature>
<dbReference type="InterPro" id="IPR058594">
    <property type="entry name" value="PB1-like_dom_pln"/>
</dbReference>
<reference evidence="3 4" key="1">
    <citation type="submission" date="2024-01" db="EMBL/GenBank/DDBJ databases">
        <title>The genomes of 5 underutilized Papilionoideae crops provide insights into root nodulation and disease resistanc.</title>
        <authorList>
            <person name="Yuan L."/>
        </authorList>
    </citation>
    <scope>NUCLEOTIDE SEQUENCE [LARGE SCALE GENOMIC DNA]</scope>
    <source>
        <strain evidence="3">ZHUSHIDOU_FW_LH</strain>
        <tissue evidence="3">Leaf</tissue>
    </source>
</reference>
<dbReference type="AlphaFoldDB" id="A0AAN9J274"/>
<evidence type="ECO:0000259" key="2">
    <source>
        <dbReference type="Pfam" id="PF26130"/>
    </source>
</evidence>
<keyword evidence="4" id="KW-1185">Reference proteome</keyword>
<dbReference type="Proteomes" id="UP001372338">
    <property type="component" value="Unassembled WGS sequence"/>
</dbReference>
<organism evidence="3 4">
    <name type="scientific">Crotalaria pallida</name>
    <name type="common">Smooth rattlebox</name>
    <name type="synonym">Crotalaria striata</name>
    <dbReference type="NCBI Taxonomy" id="3830"/>
    <lineage>
        <taxon>Eukaryota</taxon>
        <taxon>Viridiplantae</taxon>
        <taxon>Streptophyta</taxon>
        <taxon>Embryophyta</taxon>
        <taxon>Tracheophyta</taxon>
        <taxon>Spermatophyta</taxon>
        <taxon>Magnoliopsida</taxon>
        <taxon>eudicotyledons</taxon>
        <taxon>Gunneridae</taxon>
        <taxon>Pentapetalae</taxon>
        <taxon>rosids</taxon>
        <taxon>fabids</taxon>
        <taxon>Fabales</taxon>
        <taxon>Fabaceae</taxon>
        <taxon>Papilionoideae</taxon>
        <taxon>50 kb inversion clade</taxon>
        <taxon>genistoids sensu lato</taxon>
        <taxon>core genistoids</taxon>
        <taxon>Crotalarieae</taxon>
        <taxon>Crotalaria</taxon>
    </lineage>
</organism>
<sequence>MNTELPGGMEKYFRVHVHYGGHFVSGNRSLYLGHVSLWNCDPDRWSFFEVFDIAKEMNYEEVETIWYKYLDNNIQQIVDDEGAGEVANIAMAKGSAHLYLLHPVSQLEPVGMIPASGPENNDYEVVEIEENGRRIIDLTCNGPEGDTGPQEERNKTANTAKKAKKSKVRCPAPIVEEDEEQGEEEEVEKNDGSALKVRFDDSDDEDIEKDFFDTATSKATKPNAPEPMQADASTTAPEPMQGDAATGLEPTNVSTNPQANESTNPEANASTYPQANAGQSAAAGTQLPTPTNPNADQSATAAPTEGESTGRKKRGRPPKRPATSSGVDEFPFNIEDEDD</sequence>
<proteinExistence type="predicted"/>
<evidence type="ECO:0000256" key="1">
    <source>
        <dbReference type="SAM" id="MobiDB-lite"/>
    </source>
</evidence>
<comment type="caution">
    <text evidence="3">The sequence shown here is derived from an EMBL/GenBank/DDBJ whole genome shotgun (WGS) entry which is preliminary data.</text>
</comment>
<gene>
    <name evidence="3" type="ORF">RIF29_04851</name>
</gene>
<dbReference type="EMBL" id="JAYWIO010000001">
    <property type="protein sequence ID" value="KAK7290429.1"/>
    <property type="molecule type" value="Genomic_DNA"/>
</dbReference>
<dbReference type="Pfam" id="PF26130">
    <property type="entry name" value="PB1-like"/>
    <property type="match status" value="1"/>
</dbReference>
<name>A0AAN9J274_CROPI</name>
<evidence type="ECO:0000313" key="3">
    <source>
        <dbReference type="EMBL" id="KAK7290429.1"/>
    </source>
</evidence>
<evidence type="ECO:0000313" key="4">
    <source>
        <dbReference type="Proteomes" id="UP001372338"/>
    </source>
</evidence>
<protein>
    <recommendedName>
        <fullName evidence="2">PB1-like domain-containing protein</fullName>
    </recommendedName>
</protein>
<feature type="domain" description="PB1-like" evidence="2">
    <location>
        <begin position="9"/>
        <end position="102"/>
    </location>
</feature>
<feature type="compositionally biased region" description="Acidic residues" evidence="1">
    <location>
        <begin position="175"/>
        <end position="188"/>
    </location>
</feature>
<accession>A0AAN9J274</accession>